<keyword evidence="6" id="KW-0325">Glycoprotein</keyword>
<proteinExistence type="predicted"/>
<dbReference type="InterPro" id="IPR033116">
    <property type="entry name" value="TRYPSIN_SER"/>
</dbReference>
<dbReference type="GO" id="GO:0006508">
    <property type="term" value="P:proteolysis"/>
    <property type="evidence" value="ECO:0007669"/>
    <property type="project" value="UniProtKB-KW"/>
</dbReference>
<keyword evidence="3 7" id="KW-0378">Hydrolase</keyword>
<gene>
    <name evidence="10" type="ORF">COCON_G00201810</name>
</gene>
<dbReference type="InterPro" id="IPR001314">
    <property type="entry name" value="Peptidase_S1A"/>
</dbReference>
<evidence type="ECO:0000256" key="4">
    <source>
        <dbReference type="ARBA" id="ARBA00022825"/>
    </source>
</evidence>
<keyword evidence="4 7" id="KW-0720">Serine protease</keyword>
<feature type="domain" description="Peptidase S1" evidence="9">
    <location>
        <begin position="320"/>
        <end position="545"/>
    </location>
</feature>
<feature type="chain" id="PRO_5040396591" description="Peptidase S1 domain-containing protein" evidence="8">
    <location>
        <begin position="23"/>
        <end position="588"/>
    </location>
</feature>
<evidence type="ECO:0000313" key="11">
    <source>
        <dbReference type="Proteomes" id="UP001152803"/>
    </source>
</evidence>
<dbReference type="InterPro" id="IPR018114">
    <property type="entry name" value="TRYPSIN_HIS"/>
</dbReference>
<dbReference type="InterPro" id="IPR043504">
    <property type="entry name" value="Peptidase_S1_PA_chymotrypsin"/>
</dbReference>
<dbReference type="PANTHER" id="PTHR24253">
    <property type="entry name" value="TRANSMEMBRANE PROTEASE SERINE"/>
    <property type="match status" value="1"/>
</dbReference>
<dbReference type="Gene3D" id="2.40.10.10">
    <property type="entry name" value="Trypsin-like serine proteases"/>
    <property type="match status" value="2"/>
</dbReference>
<sequence length="588" mass="61651">MAIWRGICVLIVLTLLATGSHAQESVCGRPPLNTRIVGGQNAPAGSWPWQASLHLGGRHVCGGSLINDKWVLSAAHCFSNNNNVRDWLVYVGRQNQIGSNPNEVRRLVTRIVPHPSYNDQTSDNDAALLELASTVPFTDFILPACLAASNSTIHAGTVSWVTGFGALSESGRVANILQEVDVPVVGSRQCNCLYGVGTITSNMICAGLLEGGRDSCQGDSGGPMVQKRGSIWVQTGVVSFGVGCARPDFPGVYSKVSRFQSWISEVITNNRPGFVSLSASGVDSDNNVTCPGLPALPTTTTSPTTTPKPVVCGNAPLNSRIGGASSQAGGGVWPWQASLHRNGTHVCGGTLISEVVIMSSAQCFSSPNPNATEWTVYLGRLRQIGSNPFEVVLNVSSITLSNRSGENIALLKLGSKASLSDYIQPVCVDQGSAQFSGASQCWVTGWGAGQGGAQQVLQELQVTIVDCDVNSTTSENICTEVLPLQQGDQGGPLVCKLGNSWIQAAVITINDSSNAAQNTSSRATGDTQVFQRTSSYAQFIRQNAGSLPPPASPGSSTTVTTCKAPHSLSFSFSLLFPLLLGLLCSSPS</sequence>
<dbReference type="SUPFAM" id="SSF50494">
    <property type="entry name" value="Trypsin-like serine proteases"/>
    <property type="match status" value="2"/>
</dbReference>
<dbReference type="PROSITE" id="PS00134">
    <property type="entry name" value="TRYPSIN_HIS"/>
    <property type="match status" value="1"/>
</dbReference>
<protein>
    <recommendedName>
        <fullName evidence="9">Peptidase S1 domain-containing protein</fullName>
    </recommendedName>
</protein>
<dbReference type="AlphaFoldDB" id="A0A9Q1HPR0"/>
<keyword evidence="5" id="KW-1015">Disulfide bond</keyword>
<accession>A0A9Q1HPR0</accession>
<name>A0A9Q1HPR0_CONCO</name>
<organism evidence="10 11">
    <name type="scientific">Conger conger</name>
    <name type="common">Conger eel</name>
    <name type="synonym">Muraena conger</name>
    <dbReference type="NCBI Taxonomy" id="82655"/>
    <lineage>
        <taxon>Eukaryota</taxon>
        <taxon>Metazoa</taxon>
        <taxon>Chordata</taxon>
        <taxon>Craniata</taxon>
        <taxon>Vertebrata</taxon>
        <taxon>Euteleostomi</taxon>
        <taxon>Actinopterygii</taxon>
        <taxon>Neopterygii</taxon>
        <taxon>Teleostei</taxon>
        <taxon>Anguilliformes</taxon>
        <taxon>Congridae</taxon>
        <taxon>Conger</taxon>
    </lineage>
</organism>
<evidence type="ECO:0000256" key="5">
    <source>
        <dbReference type="ARBA" id="ARBA00023157"/>
    </source>
</evidence>
<evidence type="ECO:0000256" key="3">
    <source>
        <dbReference type="ARBA" id="ARBA00022801"/>
    </source>
</evidence>
<evidence type="ECO:0000256" key="7">
    <source>
        <dbReference type="RuleBase" id="RU363034"/>
    </source>
</evidence>
<dbReference type="PROSITE" id="PS00135">
    <property type="entry name" value="TRYPSIN_SER"/>
    <property type="match status" value="1"/>
</dbReference>
<dbReference type="Pfam" id="PF00089">
    <property type="entry name" value="Trypsin"/>
    <property type="match status" value="2"/>
</dbReference>
<dbReference type="EMBL" id="JAFJMO010000016">
    <property type="protein sequence ID" value="KAJ8253569.1"/>
    <property type="molecule type" value="Genomic_DNA"/>
</dbReference>
<dbReference type="PROSITE" id="PS50240">
    <property type="entry name" value="TRYPSIN_DOM"/>
    <property type="match status" value="2"/>
</dbReference>
<dbReference type="InterPro" id="IPR009003">
    <property type="entry name" value="Peptidase_S1_PA"/>
</dbReference>
<dbReference type="Proteomes" id="UP001152803">
    <property type="component" value="Unassembled WGS sequence"/>
</dbReference>
<evidence type="ECO:0000313" key="10">
    <source>
        <dbReference type="EMBL" id="KAJ8253569.1"/>
    </source>
</evidence>
<dbReference type="OrthoDB" id="10002959at2759"/>
<dbReference type="GO" id="GO:0004252">
    <property type="term" value="F:serine-type endopeptidase activity"/>
    <property type="evidence" value="ECO:0007669"/>
    <property type="project" value="InterPro"/>
</dbReference>
<dbReference type="PANTHER" id="PTHR24253:SF144">
    <property type="entry name" value="CHYMOTRYPSIN-LIKE PROTEASE CTRL-1-RELATED"/>
    <property type="match status" value="1"/>
</dbReference>
<dbReference type="FunFam" id="2.40.10.10:FF:000024">
    <property type="entry name" value="Serine protease 53"/>
    <property type="match status" value="1"/>
</dbReference>
<keyword evidence="1 7" id="KW-0645">Protease</keyword>
<feature type="domain" description="Peptidase S1" evidence="9">
    <location>
        <begin position="36"/>
        <end position="268"/>
    </location>
</feature>
<evidence type="ECO:0000256" key="8">
    <source>
        <dbReference type="SAM" id="SignalP"/>
    </source>
</evidence>
<keyword evidence="11" id="KW-1185">Reference proteome</keyword>
<dbReference type="PRINTS" id="PR00722">
    <property type="entry name" value="CHYMOTRYPSIN"/>
</dbReference>
<evidence type="ECO:0000256" key="1">
    <source>
        <dbReference type="ARBA" id="ARBA00022670"/>
    </source>
</evidence>
<dbReference type="FunFam" id="2.40.10.10:FF:000068">
    <property type="entry name" value="transmembrane protease serine 2"/>
    <property type="match status" value="1"/>
</dbReference>
<dbReference type="CDD" id="cd00190">
    <property type="entry name" value="Tryp_SPc"/>
    <property type="match status" value="1"/>
</dbReference>
<comment type="caution">
    <text evidence="10">The sequence shown here is derived from an EMBL/GenBank/DDBJ whole genome shotgun (WGS) entry which is preliminary data.</text>
</comment>
<keyword evidence="2 8" id="KW-0732">Signal</keyword>
<evidence type="ECO:0000256" key="2">
    <source>
        <dbReference type="ARBA" id="ARBA00022729"/>
    </source>
</evidence>
<evidence type="ECO:0000256" key="6">
    <source>
        <dbReference type="ARBA" id="ARBA00023180"/>
    </source>
</evidence>
<reference evidence="10" key="1">
    <citation type="journal article" date="2023" name="Science">
        <title>Genome structures resolve the early diversification of teleost fishes.</title>
        <authorList>
            <person name="Parey E."/>
            <person name="Louis A."/>
            <person name="Montfort J."/>
            <person name="Bouchez O."/>
            <person name="Roques C."/>
            <person name="Iampietro C."/>
            <person name="Lluch J."/>
            <person name="Castinel A."/>
            <person name="Donnadieu C."/>
            <person name="Desvignes T."/>
            <person name="Floi Bucao C."/>
            <person name="Jouanno E."/>
            <person name="Wen M."/>
            <person name="Mejri S."/>
            <person name="Dirks R."/>
            <person name="Jansen H."/>
            <person name="Henkel C."/>
            <person name="Chen W.J."/>
            <person name="Zahm M."/>
            <person name="Cabau C."/>
            <person name="Klopp C."/>
            <person name="Thompson A.W."/>
            <person name="Robinson-Rechavi M."/>
            <person name="Braasch I."/>
            <person name="Lecointre G."/>
            <person name="Bobe J."/>
            <person name="Postlethwait J.H."/>
            <person name="Berthelot C."/>
            <person name="Roest Crollius H."/>
            <person name="Guiguen Y."/>
        </authorList>
    </citation>
    <scope>NUCLEOTIDE SEQUENCE</scope>
    <source>
        <strain evidence="10">Concon-B</strain>
    </source>
</reference>
<feature type="signal peptide" evidence="8">
    <location>
        <begin position="1"/>
        <end position="22"/>
    </location>
</feature>
<evidence type="ECO:0000259" key="9">
    <source>
        <dbReference type="PROSITE" id="PS50240"/>
    </source>
</evidence>
<dbReference type="InterPro" id="IPR001254">
    <property type="entry name" value="Trypsin_dom"/>
</dbReference>
<dbReference type="SMART" id="SM00020">
    <property type="entry name" value="Tryp_SPc"/>
    <property type="match status" value="2"/>
</dbReference>